<evidence type="ECO:0000256" key="7">
    <source>
        <dbReference type="SAM" id="MobiDB-lite"/>
    </source>
</evidence>
<dbReference type="EC" id="3.6.4.13" evidence="6"/>
<dbReference type="InterPro" id="IPR001650">
    <property type="entry name" value="Helicase_C-like"/>
</dbReference>
<keyword evidence="2 6" id="KW-0378">Hydrolase</keyword>
<dbReference type="SUPFAM" id="SSF52540">
    <property type="entry name" value="P-loop containing nucleoside triphosphate hydrolases"/>
    <property type="match status" value="1"/>
</dbReference>
<feature type="domain" description="Helicase ATP-binding" evidence="8">
    <location>
        <begin position="143"/>
        <end position="309"/>
    </location>
</feature>
<dbReference type="SMART" id="SM00490">
    <property type="entry name" value="HELICc"/>
    <property type="match status" value="1"/>
</dbReference>
<evidence type="ECO:0000256" key="5">
    <source>
        <dbReference type="ARBA" id="ARBA00022884"/>
    </source>
</evidence>
<accession>A0A9W7GAF8</accession>
<dbReference type="OrthoDB" id="42585at2759"/>
<dbReference type="InterPro" id="IPR011545">
    <property type="entry name" value="DEAD/DEAH_box_helicase_dom"/>
</dbReference>
<keyword evidence="5 6" id="KW-0694">RNA-binding</keyword>
<dbReference type="InterPro" id="IPR044742">
    <property type="entry name" value="DEAD/DEAH_RhlB"/>
</dbReference>
<feature type="region of interest" description="Disordered" evidence="7">
    <location>
        <begin position="561"/>
        <end position="612"/>
    </location>
</feature>
<evidence type="ECO:0000256" key="1">
    <source>
        <dbReference type="ARBA" id="ARBA00022741"/>
    </source>
</evidence>
<evidence type="ECO:0000313" key="11">
    <source>
        <dbReference type="Proteomes" id="UP001165065"/>
    </source>
</evidence>
<evidence type="ECO:0000256" key="3">
    <source>
        <dbReference type="ARBA" id="ARBA00022806"/>
    </source>
</evidence>
<feature type="compositionally biased region" description="Acidic residues" evidence="7">
    <location>
        <begin position="632"/>
        <end position="644"/>
    </location>
</feature>
<keyword evidence="3 6" id="KW-0347">Helicase</keyword>
<dbReference type="CDD" id="cd18787">
    <property type="entry name" value="SF2_C_DEAD"/>
    <property type="match status" value="1"/>
</dbReference>
<dbReference type="Pfam" id="PF00270">
    <property type="entry name" value="DEAD"/>
    <property type="match status" value="1"/>
</dbReference>
<feature type="region of interest" description="Disordered" evidence="7">
    <location>
        <begin position="92"/>
        <end position="113"/>
    </location>
</feature>
<evidence type="ECO:0000256" key="4">
    <source>
        <dbReference type="ARBA" id="ARBA00022840"/>
    </source>
</evidence>
<comment type="catalytic activity">
    <reaction evidence="6">
        <text>ATP + H2O = ADP + phosphate + H(+)</text>
        <dbReference type="Rhea" id="RHEA:13065"/>
        <dbReference type="ChEBI" id="CHEBI:15377"/>
        <dbReference type="ChEBI" id="CHEBI:15378"/>
        <dbReference type="ChEBI" id="CHEBI:30616"/>
        <dbReference type="ChEBI" id="CHEBI:43474"/>
        <dbReference type="ChEBI" id="CHEBI:456216"/>
        <dbReference type="EC" id="3.6.4.13"/>
    </reaction>
</comment>
<dbReference type="PROSITE" id="PS51194">
    <property type="entry name" value="HELICASE_CTER"/>
    <property type="match status" value="1"/>
</dbReference>
<dbReference type="GO" id="GO:0005524">
    <property type="term" value="F:ATP binding"/>
    <property type="evidence" value="ECO:0007669"/>
    <property type="project" value="UniProtKB-UniRule"/>
</dbReference>
<feature type="compositionally biased region" description="Basic residues" evidence="7">
    <location>
        <begin position="561"/>
        <end position="571"/>
    </location>
</feature>
<comment type="domain">
    <text evidence="6">The Q motif is unique to and characteristic of the DEAD box family of RNA helicases and controls ATP binding and hydrolysis.</text>
</comment>
<feature type="region of interest" description="Disordered" evidence="7">
    <location>
        <begin position="625"/>
        <end position="644"/>
    </location>
</feature>
<dbReference type="InterPro" id="IPR027417">
    <property type="entry name" value="P-loop_NTPase"/>
</dbReference>
<sequence>MTKKEKKAELKAVKRKKREEEDNNDSDADVVQQSKKKKKKKKAQKLGHDRFGVILPFSAIHFNDYHSFESQLYSFPLSDDVKQLRKLACCNIRDPNSSPTPNPLPRSVSSISPSDLPTQITTTLSCLPFSTLNPVQRSFIPLSLSRSSSTRYLVNAPTGTGKTLAYLVPLLAARDSMSSLVIVPTRELCNQVVKMAKAICKKVRVAKAVGGEDREEQVERFESNRVELVVGTPGRVKDLMSMPVCANFMSRTGVLVLDEVDVLCSKNFSDDISEVAGMLRGRGLWGFSATAGKGVRDVIGEDAVFLKCASEGKGGEESKEREAMKTNKGGVDKFKEVEMLEEGLGAGATEAAEAGTEATEATEATSGTSPEPLPLPTLPPTITQILHVTSSHKRPKKLLHILPKILSCAGLRRKPQCMVFFSTIRELKEVSRFLDRNGGEAGIPPHAPLHGDIRQDVRTKTLSNFRAGKFQLLLCTDVAGRGVDVKGLKYCMLYDFPPSLETWVHRSGRVGRGGNGKEGIEGVVYSFFERKWRKLAPDVKTMLEGAGQWIDPNLKELVEGKKKKKGKKEKKEKKESGGSEGGGGGEEVPKGIVKSREELAEEIAEGNAMDDDEFGALFRPKIKFKRTNVTEMSDDEDNDDDDEE</sequence>
<dbReference type="PROSITE" id="PS51192">
    <property type="entry name" value="HELICASE_ATP_BIND_1"/>
    <property type="match status" value="1"/>
</dbReference>
<feature type="compositionally biased region" description="Acidic residues" evidence="7">
    <location>
        <begin position="599"/>
        <end position="612"/>
    </location>
</feature>
<feature type="region of interest" description="Disordered" evidence="7">
    <location>
        <begin position="347"/>
        <end position="377"/>
    </location>
</feature>
<keyword evidence="1 6" id="KW-0547">Nucleotide-binding</keyword>
<dbReference type="SMART" id="SM00487">
    <property type="entry name" value="DEXDc"/>
    <property type="match status" value="1"/>
</dbReference>
<dbReference type="GO" id="GO:0003724">
    <property type="term" value="F:RNA helicase activity"/>
    <property type="evidence" value="ECO:0007669"/>
    <property type="project" value="UniProtKB-EC"/>
</dbReference>
<name>A0A9W7GAF8_9STRA</name>
<dbReference type="PANTHER" id="PTHR24031">
    <property type="entry name" value="RNA HELICASE"/>
    <property type="match status" value="1"/>
</dbReference>
<comment type="similarity">
    <text evidence="6">Belongs to the DEAD box helicase family.</text>
</comment>
<dbReference type="Proteomes" id="UP001165065">
    <property type="component" value="Unassembled WGS sequence"/>
</dbReference>
<protein>
    <recommendedName>
        <fullName evidence="6">ATP-dependent RNA helicase</fullName>
        <ecNumber evidence="6">3.6.4.13</ecNumber>
    </recommendedName>
</protein>
<reference evidence="11" key="1">
    <citation type="journal article" date="2023" name="Commun. Biol.">
        <title>Genome analysis of Parmales, the sister group of diatoms, reveals the evolutionary specialization of diatoms from phago-mixotrophs to photoautotrophs.</title>
        <authorList>
            <person name="Ban H."/>
            <person name="Sato S."/>
            <person name="Yoshikawa S."/>
            <person name="Yamada K."/>
            <person name="Nakamura Y."/>
            <person name="Ichinomiya M."/>
            <person name="Sato N."/>
            <person name="Blanc-Mathieu R."/>
            <person name="Endo H."/>
            <person name="Kuwata A."/>
            <person name="Ogata H."/>
        </authorList>
    </citation>
    <scope>NUCLEOTIDE SEQUENCE [LARGE SCALE GENOMIC DNA]</scope>
</reference>
<feature type="compositionally biased region" description="Low complexity" evidence="7">
    <location>
        <begin position="347"/>
        <end position="370"/>
    </location>
</feature>
<dbReference type="CDD" id="cd00268">
    <property type="entry name" value="DEADc"/>
    <property type="match status" value="1"/>
</dbReference>
<feature type="region of interest" description="Disordered" evidence="7">
    <location>
        <begin position="1"/>
        <end position="45"/>
    </location>
</feature>
<dbReference type="GO" id="GO:0003723">
    <property type="term" value="F:RNA binding"/>
    <property type="evidence" value="ECO:0007669"/>
    <property type="project" value="UniProtKB-UniRule"/>
</dbReference>
<feature type="compositionally biased region" description="Basic and acidic residues" evidence="7">
    <location>
        <begin position="1"/>
        <end position="12"/>
    </location>
</feature>
<dbReference type="AlphaFoldDB" id="A0A9W7GAF8"/>
<dbReference type="Pfam" id="PF00271">
    <property type="entry name" value="Helicase_C"/>
    <property type="match status" value="1"/>
</dbReference>
<keyword evidence="11" id="KW-1185">Reference proteome</keyword>
<evidence type="ECO:0000256" key="2">
    <source>
        <dbReference type="ARBA" id="ARBA00022801"/>
    </source>
</evidence>
<dbReference type="EMBL" id="BRYA01000146">
    <property type="protein sequence ID" value="GMI41299.1"/>
    <property type="molecule type" value="Genomic_DNA"/>
</dbReference>
<proteinExistence type="inferred from homology"/>
<organism evidence="10 11">
    <name type="scientific">Triparma columacea</name>
    <dbReference type="NCBI Taxonomy" id="722753"/>
    <lineage>
        <taxon>Eukaryota</taxon>
        <taxon>Sar</taxon>
        <taxon>Stramenopiles</taxon>
        <taxon>Ochrophyta</taxon>
        <taxon>Bolidophyceae</taxon>
        <taxon>Parmales</taxon>
        <taxon>Triparmaceae</taxon>
        <taxon>Triparma</taxon>
    </lineage>
</organism>
<comment type="function">
    <text evidence="6">RNA helicase.</text>
</comment>
<gene>
    <name evidence="10" type="ORF">TrCOL_g7663</name>
</gene>
<comment type="caution">
    <text evidence="10">The sequence shown here is derived from an EMBL/GenBank/DDBJ whole genome shotgun (WGS) entry which is preliminary data.</text>
</comment>
<dbReference type="GO" id="GO:0016787">
    <property type="term" value="F:hydrolase activity"/>
    <property type="evidence" value="ECO:0007669"/>
    <property type="project" value="UniProtKB-KW"/>
</dbReference>
<evidence type="ECO:0000313" key="10">
    <source>
        <dbReference type="EMBL" id="GMI41299.1"/>
    </source>
</evidence>
<feature type="compositionally biased region" description="Basic residues" evidence="7">
    <location>
        <begin position="34"/>
        <end position="45"/>
    </location>
</feature>
<evidence type="ECO:0000259" key="8">
    <source>
        <dbReference type="PROSITE" id="PS51192"/>
    </source>
</evidence>
<dbReference type="InterPro" id="IPR014001">
    <property type="entry name" value="Helicase_ATP-bd"/>
</dbReference>
<evidence type="ECO:0000259" key="9">
    <source>
        <dbReference type="PROSITE" id="PS51194"/>
    </source>
</evidence>
<dbReference type="Gene3D" id="3.40.50.300">
    <property type="entry name" value="P-loop containing nucleotide triphosphate hydrolases"/>
    <property type="match status" value="2"/>
</dbReference>
<keyword evidence="4 6" id="KW-0067">ATP-binding</keyword>
<evidence type="ECO:0000256" key="6">
    <source>
        <dbReference type="RuleBase" id="RU365068"/>
    </source>
</evidence>
<feature type="domain" description="Helicase C-terminal" evidence="9">
    <location>
        <begin position="397"/>
        <end position="558"/>
    </location>
</feature>